<proteinExistence type="predicted"/>
<keyword evidence="2" id="KW-1185">Reference proteome</keyword>
<accession>A0ACD3AMW7</accession>
<dbReference type="Proteomes" id="UP000308600">
    <property type="component" value="Unassembled WGS sequence"/>
</dbReference>
<reference evidence="1 2" key="1">
    <citation type="journal article" date="2019" name="Nat. Ecol. Evol.">
        <title>Megaphylogeny resolves global patterns of mushroom evolution.</title>
        <authorList>
            <person name="Varga T."/>
            <person name="Krizsan K."/>
            <person name="Foldi C."/>
            <person name="Dima B."/>
            <person name="Sanchez-Garcia M."/>
            <person name="Sanchez-Ramirez S."/>
            <person name="Szollosi G.J."/>
            <person name="Szarkandi J.G."/>
            <person name="Papp V."/>
            <person name="Albert L."/>
            <person name="Andreopoulos W."/>
            <person name="Angelini C."/>
            <person name="Antonin V."/>
            <person name="Barry K.W."/>
            <person name="Bougher N.L."/>
            <person name="Buchanan P."/>
            <person name="Buyck B."/>
            <person name="Bense V."/>
            <person name="Catcheside P."/>
            <person name="Chovatia M."/>
            <person name="Cooper J."/>
            <person name="Damon W."/>
            <person name="Desjardin D."/>
            <person name="Finy P."/>
            <person name="Geml J."/>
            <person name="Haridas S."/>
            <person name="Hughes K."/>
            <person name="Justo A."/>
            <person name="Karasinski D."/>
            <person name="Kautmanova I."/>
            <person name="Kiss B."/>
            <person name="Kocsube S."/>
            <person name="Kotiranta H."/>
            <person name="LaButti K.M."/>
            <person name="Lechner B.E."/>
            <person name="Liimatainen K."/>
            <person name="Lipzen A."/>
            <person name="Lukacs Z."/>
            <person name="Mihaltcheva S."/>
            <person name="Morgado L.N."/>
            <person name="Niskanen T."/>
            <person name="Noordeloos M.E."/>
            <person name="Ohm R.A."/>
            <person name="Ortiz-Santana B."/>
            <person name="Ovrebo C."/>
            <person name="Racz N."/>
            <person name="Riley R."/>
            <person name="Savchenko A."/>
            <person name="Shiryaev A."/>
            <person name="Soop K."/>
            <person name="Spirin V."/>
            <person name="Szebenyi C."/>
            <person name="Tomsovsky M."/>
            <person name="Tulloss R.E."/>
            <person name="Uehling J."/>
            <person name="Grigoriev I.V."/>
            <person name="Vagvolgyi C."/>
            <person name="Papp T."/>
            <person name="Martin F.M."/>
            <person name="Miettinen O."/>
            <person name="Hibbett D.S."/>
            <person name="Nagy L.G."/>
        </authorList>
    </citation>
    <scope>NUCLEOTIDE SEQUENCE [LARGE SCALE GENOMIC DNA]</scope>
    <source>
        <strain evidence="1 2">NL-1719</strain>
    </source>
</reference>
<gene>
    <name evidence="1" type="ORF">BDN72DRAFT_961330</name>
</gene>
<name>A0ACD3AMW7_9AGAR</name>
<dbReference type="EMBL" id="ML208388">
    <property type="protein sequence ID" value="TFK66999.1"/>
    <property type="molecule type" value="Genomic_DNA"/>
</dbReference>
<organism evidence="1 2">
    <name type="scientific">Pluteus cervinus</name>
    <dbReference type="NCBI Taxonomy" id="181527"/>
    <lineage>
        <taxon>Eukaryota</taxon>
        <taxon>Fungi</taxon>
        <taxon>Dikarya</taxon>
        <taxon>Basidiomycota</taxon>
        <taxon>Agaricomycotina</taxon>
        <taxon>Agaricomycetes</taxon>
        <taxon>Agaricomycetidae</taxon>
        <taxon>Agaricales</taxon>
        <taxon>Pluteineae</taxon>
        <taxon>Pluteaceae</taxon>
        <taxon>Pluteus</taxon>
    </lineage>
</organism>
<evidence type="ECO:0000313" key="2">
    <source>
        <dbReference type="Proteomes" id="UP000308600"/>
    </source>
</evidence>
<evidence type="ECO:0000313" key="1">
    <source>
        <dbReference type="EMBL" id="TFK66999.1"/>
    </source>
</evidence>
<sequence>MDVSILHTHPQDSYENARQKIDEEIAQLEMRIISLKSARNDLAPISRLHNEVLQELFVVVCRSSTRVGWSALILSWICRKWRILAKSAATLWSHIDFMNPPWVQEALLRTRNCALIFDLRAMSKNPAHCRSMIPLCLGNLSRTKALAIRCSSFKNPFPSPSCPLWTTPAPILVKLELNHVELPQGLFSGTCPSLRSLSLSYCSFDWDTIPAHAGMEKFRVDGPRNQTSLSNIMDNLRRMASTIKELSLSDVLSPELSASSSNPLPQETRLSLQQMKSFAFEDPNSRVVASLLDQISLPQKIDLYVGLRGGAEQFDALRALVSCRNIQRWPVANVEIHVSDESVSIRIQEDWIQDTQQRDECDENDKDLVTISVNTFGFPELSSILPLFDILPLRPIISLTFTGGYFYTHDSALLNYFSSQGTVECLDIRMSFFPTLVGVMDQEVKDLEEGLGPGGQFIENLDEEQIESMRSQITFHQLQRLSIHGHYQDDYRLSPRFYVSLQRWLVWRDRLGLRLKSLMFTDMNVLPDGEMFTLFGDVVEEYEQFRAVELAHDVPDITTWS</sequence>
<protein>
    <submittedName>
        <fullName evidence="1">Uncharacterized protein</fullName>
    </submittedName>
</protein>